<dbReference type="GO" id="GO:0030131">
    <property type="term" value="C:clathrin adaptor complex"/>
    <property type="evidence" value="ECO:0007669"/>
    <property type="project" value="InterPro"/>
</dbReference>
<dbReference type="GO" id="GO:0006886">
    <property type="term" value="P:intracellular protein transport"/>
    <property type="evidence" value="ECO:0007669"/>
    <property type="project" value="InterPro"/>
</dbReference>
<evidence type="ECO:0000259" key="7">
    <source>
        <dbReference type="SMART" id="SM01020"/>
    </source>
</evidence>
<dbReference type="PANTHER" id="PTHR11134">
    <property type="entry name" value="ADAPTOR COMPLEX SUBUNIT BETA FAMILY MEMBER"/>
    <property type="match status" value="1"/>
</dbReference>
<comment type="caution">
    <text evidence="8">The sequence shown here is derived from an EMBL/GenBank/DDBJ whole genome shotgun (WGS) entry which is preliminary data.</text>
</comment>
<keyword evidence="3" id="KW-0813">Transport</keyword>
<dbReference type="Pfam" id="PF09066">
    <property type="entry name" value="B2-adapt-app_C"/>
    <property type="match status" value="1"/>
</dbReference>
<keyword evidence="9" id="KW-1185">Reference proteome</keyword>
<evidence type="ECO:0000313" key="9">
    <source>
        <dbReference type="Proteomes" id="UP000078348"/>
    </source>
</evidence>
<protein>
    <submittedName>
        <fullName evidence="8">Adaptor protein complex 4, subunit beta</fullName>
    </submittedName>
</protein>
<comment type="subcellular location">
    <subcellularLocation>
        <location evidence="1">Endomembrane system</location>
    </subcellularLocation>
</comment>
<dbReference type="InterPro" id="IPR012295">
    <property type="entry name" value="TBP_dom_sf"/>
</dbReference>
<dbReference type="Gene3D" id="1.25.10.10">
    <property type="entry name" value="Leucine-rich Repeat Variant"/>
    <property type="match status" value="1"/>
</dbReference>
<dbReference type="STRING" id="478820.A0A196SR89"/>
<keyword evidence="4" id="KW-0653">Protein transport</keyword>
<evidence type="ECO:0000256" key="5">
    <source>
        <dbReference type="ARBA" id="ARBA00023136"/>
    </source>
</evidence>
<sequence>MFRRKQKESNAPPGIGGGSRAKQTRAEKQAEAIQKAAQPKKRGEVNELMALLNNPDVQKNVVQLREVMRKVINFSTMGVDMSKLFTPVIMISITKDIVVKKMTNQFLVTYAKQNQDLAILAINTFEKDCRDENPTVRGMALRSLCSLRLKTVVEYVIPCLERGLVDQSAYVRRNAIMGVLKVYHIEKERIRDSNLVTALQNLVLDTDALVVTNALLALKEITGDLPKTKALIHHLLNRLNDFNEWCMCIVLDLVSQYQPENETELFGIMNLLEPFLRYHNTAVILATTKVYLSFTENMPQVFQQVMSRLKQPLLTLMASNIPEVAYCVLAHMKLLLRKCKETFHDEFRQFYCRYNEPTFIQQMKIDILPMLATETNFVDILNELKEYVPGGEEVTSRAAIRAICQLGLSLDSAHTRCFETLIDFFDMDVDYIRSETMIVMQDMLRKHPDNAEEVMEHVPRILRKTEDPNGRAACLWLIGTFPDFCADAPYIIEPLIDDIEEQKSSCVRLELLTTAVKLFFRRAPEVQAMLGRLFKSLSEDDATPDILDRVHMYYRLLMNDVESARRVIDTTENGVQSFVEMDEQLVKTLFAEFNTLSVIYEKPAAHFITTKELVVPDLGYDNDEEVDDGEGEAAEYAASAAPADMGAMGGMDAMGMAAPSEPAAAGGFDDFMNFGSAPATGGMDDFMGMGATFACDPNPTTDRGAFQQKWTTLPEAHTETFQIPSAPTDPKMIESSLQMYNIAFVANGYMGQVMKIFLVAYHAGKAFETELLVAQNNCKITVKTEEPEHVNDFVEILKSALNSL</sequence>
<dbReference type="Gene3D" id="3.30.310.10">
    <property type="entry name" value="TATA-Binding Protein"/>
    <property type="match status" value="1"/>
</dbReference>
<dbReference type="GO" id="GO:0016192">
    <property type="term" value="P:vesicle-mediated transport"/>
    <property type="evidence" value="ECO:0007669"/>
    <property type="project" value="InterPro"/>
</dbReference>
<comment type="similarity">
    <text evidence="2">Belongs to the adaptor complexes large subunit family.</text>
</comment>
<accession>A0A196SR89</accession>
<dbReference type="SMART" id="SM01020">
    <property type="entry name" value="B2-adapt-app_C"/>
    <property type="match status" value="1"/>
</dbReference>
<dbReference type="Pfam" id="PF01602">
    <property type="entry name" value="Adaptin_N"/>
    <property type="match status" value="1"/>
</dbReference>
<dbReference type="OrthoDB" id="10254310at2759"/>
<keyword evidence="5" id="KW-0472">Membrane</keyword>
<feature type="region of interest" description="Disordered" evidence="6">
    <location>
        <begin position="1"/>
        <end position="41"/>
    </location>
</feature>
<feature type="domain" description="Beta-adaptin appendage C-terminal subdomain" evidence="7">
    <location>
        <begin position="693"/>
        <end position="802"/>
    </location>
</feature>
<dbReference type="SUPFAM" id="SSF48371">
    <property type="entry name" value="ARM repeat"/>
    <property type="match status" value="1"/>
</dbReference>
<dbReference type="EMBL" id="LXWW01000001">
    <property type="protein sequence ID" value="OAO18249.1"/>
    <property type="molecule type" value="Genomic_DNA"/>
</dbReference>
<dbReference type="InterPro" id="IPR002553">
    <property type="entry name" value="Clathrin/coatomer_adapt-like_N"/>
</dbReference>
<dbReference type="GO" id="GO:0012505">
    <property type="term" value="C:endomembrane system"/>
    <property type="evidence" value="ECO:0007669"/>
    <property type="project" value="UniProtKB-SubCell"/>
</dbReference>
<reference evidence="8 9" key="1">
    <citation type="submission" date="2016-05" db="EMBL/GenBank/DDBJ databases">
        <title>Nuclear genome of Blastocystis sp. subtype 1 NandII.</title>
        <authorList>
            <person name="Gentekaki E."/>
            <person name="Curtis B."/>
            <person name="Stairs C."/>
            <person name="Eme L."/>
            <person name="Herman E."/>
            <person name="Klimes V."/>
            <person name="Arias M.C."/>
            <person name="Elias M."/>
            <person name="Hilliou F."/>
            <person name="Klute M."/>
            <person name="Malik S.-B."/>
            <person name="Pightling A."/>
            <person name="Rachubinski R."/>
            <person name="Salas D."/>
            <person name="Schlacht A."/>
            <person name="Suga H."/>
            <person name="Archibald J."/>
            <person name="Ball S.G."/>
            <person name="Clark G."/>
            <person name="Dacks J."/>
            <person name="Van Der Giezen M."/>
            <person name="Tsaousis A."/>
            <person name="Roger A."/>
        </authorList>
    </citation>
    <scope>NUCLEOTIDE SEQUENCE [LARGE SCALE GENOMIC DNA]</scope>
    <source>
        <strain evidence="9">ATCC 50177 / NandII</strain>
    </source>
</reference>
<proteinExistence type="inferred from homology"/>
<evidence type="ECO:0000256" key="1">
    <source>
        <dbReference type="ARBA" id="ARBA00004308"/>
    </source>
</evidence>
<evidence type="ECO:0000256" key="4">
    <source>
        <dbReference type="ARBA" id="ARBA00022927"/>
    </source>
</evidence>
<dbReference type="InterPro" id="IPR011989">
    <property type="entry name" value="ARM-like"/>
</dbReference>
<organism evidence="8 9">
    <name type="scientific">Blastocystis sp. subtype 1 (strain ATCC 50177 / NandII)</name>
    <dbReference type="NCBI Taxonomy" id="478820"/>
    <lineage>
        <taxon>Eukaryota</taxon>
        <taxon>Sar</taxon>
        <taxon>Stramenopiles</taxon>
        <taxon>Bigyra</taxon>
        <taxon>Opalozoa</taxon>
        <taxon>Opalinata</taxon>
        <taxon>Blastocystidae</taxon>
        <taxon>Blastocystis</taxon>
    </lineage>
</organism>
<dbReference type="InterPro" id="IPR016024">
    <property type="entry name" value="ARM-type_fold"/>
</dbReference>
<dbReference type="SUPFAM" id="SSF55711">
    <property type="entry name" value="Subdomain of clathrin and coatomer appendage domain"/>
    <property type="match status" value="1"/>
</dbReference>
<name>A0A196SR89_BLAHN</name>
<gene>
    <name evidence="8" type="ORF">AV274_0031</name>
</gene>
<evidence type="ECO:0000256" key="2">
    <source>
        <dbReference type="ARBA" id="ARBA00006613"/>
    </source>
</evidence>
<dbReference type="InterPro" id="IPR015151">
    <property type="entry name" value="B-adaptin_app_sub_C"/>
</dbReference>
<dbReference type="AlphaFoldDB" id="A0A196SR89"/>
<evidence type="ECO:0000313" key="8">
    <source>
        <dbReference type="EMBL" id="OAO18249.1"/>
    </source>
</evidence>
<evidence type="ECO:0000256" key="6">
    <source>
        <dbReference type="SAM" id="MobiDB-lite"/>
    </source>
</evidence>
<dbReference type="Proteomes" id="UP000078348">
    <property type="component" value="Unassembled WGS sequence"/>
</dbReference>
<dbReference type="InterPro" id="IPR009028">
    <property type="entry name" value="Coatomer/calthrin_app_sub_C"/>
</dbReference>
<dbReference type="InterPro" id="IPR026739">
    <property type="entry name" value="AP_beta"/>
</dbReference>
<evidence type="ECO:0000256" key="3">
    <source>
        <dbReference type="ARBA" id="ARBA00022448"/>
    </source>
</evidence>